<feature type="transmembrane region" description="Helical" evidence="1">
    <location>
        <begin position="166"/>
        <end position="191"/>
    </location>
</feature>
<dbReference type="Proteomes" id="UP000316778">
    <property type="component" value="Unassembled WGS sequence"/>
</dbReference>
<keyword evidence="1" id="KW-1133">Transmembrane helix</keyword>
<dbReference type="OrthoDB" id="8536716at2"/>
<dbReference type="EMBL" id="VLLG01000005">
    <property type="protein sequence ID" value="TWI84227.1"/>
    <property type="molecule type" value="Genomic_DNA"/>
</dbReference>
<dbReference type="Pfam" id="PF11750">
    <property type="entry name" value="DUF3307"/>
    <property type="match status" value="1"/>
</dbReference>
<sequence length="231" mass="26216">MMASTWLIKLILSHLITDFILQPRSWVDERNARHFASAKLYLHGLVTALLAWVMTGWQYWDIALVIGATHILIDGWKSFRKQTATYFLVDQLLHLLVILGCWTFTFRQWSALQPAWQQLNAQPYTWKIITAFVFLTLPAGILIGQFTQQWRDQIADAASLANAGKWIGIIERIIILALVLKGQYAAIGLLVAAKGIIRFNEKDRPEIKTEYLVIGTLMSIGIAIITGLLVR</sequence>
<organism evidence="2 3">
    <name type="scientific">Chitinophaga japonensis</name>
    <name type="common">Flexibacter japonensis</name>
    <dbReference type="NCBI Taxonomy" id="104662"/>
    <lineage>
        <taxon>Bacteria</taxon>
        <taxon>Pseudomonadati</taxon>
        <taxon>Bacteroidota</taxon>
        <taxon>Chitinophagia</taxon>
        <taxon>Chitinophagales</taxon>
        <taxon>Chitinophagaceae</taxon>
        <taxon>Chitinophaga</taxon>
    </lineage>
</organism>
<comment type="caution">
    <text evidence="2">The sequence shown here is derived from an EMBL/GenBank/DDBJ whole genome shotgun (WGS) entry which is preliminary data.</text>
</comment>
<dbReference type="RefSeq" id="WP_145717767.1">
    <property type="nucleotide sequence ID" value="NZ_BAAAFY010000002.1"/>
</dbReference>
<name>A0A562SSJ1_CHIJA</name>
<reference evidence="2 3" key="1">
    <citation type="journal article" date="2013" name="Stand. Genomic Sci.">
        <title>Genomic Encyclopedia of Type Strains, Phase I: The one thousand microbial genomes (KMG-I) project.</title>
        <authorList>
            <person name="Kyrpides N.C."/>
            <person name="Woyke T."/>
            <person name="Eisen J.A."/>
            <person name="Garrity G."/>
            <person name="Lilburn T.G."/>
            <person name="Beck B.J."/>
            <person name="Whitman W.B."/>
            <person name="Hugenholtz P."/>
            <person name="Klenk H.P."/>
        </authorList>
    </citation>
    <scope>NUCLEOTIDE SEQUENCE [LARGE SCALE GENOMIC DNA]</scope>
    <source>
        <strain evidence="2 3">DSM 13484</strain>
    </source>
</reference>
<feature type="transmembrane region" description="Helical" evidence="1">
    <location>
        <begin position="84"/>
        <end position="104"/>
    </location>
</feature>
<feature type="transmembrane region" description="Helical" evidence="1">
    <location>
        <begin position="40"/>
        <end position="60"/>
    </location>
</feature>
<evidence type="ECO:0000313" key="2">
    <source>
        <dbReference type="EMBL" id="TWI84227.1"/>
    </source>
</evidence>
<dbReference type="AlphaFoldDB" id="A0A562SSJ1"/>
<gene>
    <name evidence="2" type="ORF">LX66_4590</name>
</gene>
<dbReference type="InterPro" id="IPR021737">
    <property type="entry name" value="Phage_phiKZ_Orf197"/>
</dbReference>
<evidence type="ECO:0000256" key="1">
    <source>
        <dbReference type="SAM" id="Phobius"/>
    </source>
</evidence>
<keyword evidence="1" id="KW-0812">Transmembrane</keyword>
<protein>
    <submittedName>
        <fullName evidence="2">Uncharacterized protein DUF3307</fullName>
    </submittedName>
</protein>
<feature type="transmembrane region" description="Helical" evidence="1">
    <location>
        <begin position="124"/>
        <end position="146"/>
    </location>
</feature>
<evidence type="ECO:0000313" key="3">
    <source>
        <dbReference type="Proteomes" id="UP000316778"/>
    </source>
</evidence>
<accession>A0A562SSJ1</accession>
<keyword evidence="1" id="KW-0472">Membrane</keyword>
<keyword evidence="3" id="KW-1185">Reference proteome</keyword>
<proteinExistence type="predicted"/>
<feature type="transmembrane region" description="Helical" evidence="1">
    <location>
        <begin position="211"/>
        <end position="230"/>
    </location>
</feature>